<evidence type="ECO:0000313" key="2">
    <source>
        <dbReference type="EMBL" id="AWK86417.1"/>
    </source>
</evidence>
<dbReference type="RefSeq" id="WP_109326507.1">
    <property type="nucleotide sequence ID" value="NZ_CP029353.1"/>
</dbReference>
<dbReference type="CDD" id="cd07043">
    <property type="entry name" value="STAS_anti-anti-sigma_factors"/>
    <property type="match status" value="1"/>
</dbReference>
<dbReference type="InterPro" id="IPR002645">
    <property type="entry name" value="STAS_dom"/>
</dbReference>
<feature type="domain" description="STAS" evidence="1">
    <location>
        <begin position="1"/>
        <end position="100"/>
    </location>
</feature>
<dbReference type="Proteomes" id="UP000245629">
    <property type="component" value="Chromosome 2"/>
</dbReference>
<keyword evidence="3" id="KW-1185">Reference proteome</keyword>
<sequence>MEYALAKVQGEDGIILSGRFTYDDGGRFHALLADWDFAARPVLPLDLRYLTFIDSAAIGMLFILAGRCREAGGHVAVANAQPQVLRTLRHAALDTWFEFR</sequence>
<reference evidence="3" key="1">
    <citation type="submission" date="2018-05" db="EMBL/GenBank/DDBJ databases">
        <title>Azospirillum thermophila sp. nov., a novel isolated from hot spring.</title>
        <authorList>
            <person name="Zhao Z."/>
        </authorList>
    </citation>
    <scope>NUCLEOTIDE SEQUENCE [LARGE SCALE GENOMIC DNA]</scope>
    <source>
        <strain evidence="3">CFH 70021</strain>
    </source>
</reference>
<gene>
    <name evidence="2" type="ORF">DEW08_09330</name>
</gene>
<protein>
    <submittedName>
        <fullName evidence="2">Anti-sigma factor antagonist</fullName>
    </submittedName>
</protein>
<evidence type="ECO:0000313" key="3">
    <source>
        <dbReference type="Proteomes" id="UP000245629"/>
    </source>
</evidence>
<dbReference type="AlphaFoldDB" id="A0A2S2CQ26"/>
<dbReference type="EMBL" id="CP029353">
    <property type="protein sequence ID" value="AWK86417.1"/>
    <property type="molecule type" value="Genomic_DNA"/>
</dbReference>
<name>A0A2S2CQ26_9PROT</name>
<dbReference type="InterPro" id="IPR058548">
    <property type="entry name" value="MlaB-like_STAS"/>
</dbReference>
<evidence type="ECO:0000259" key="1">
    <source>
        <dbReference type="PROSITE" id="PS50801"/>
    </source>
</evidence>
<dbReference type="PROSITE" id="PS50801">
    <property type="entry name" value="STAS"/>
    <property type="match status" value="1"/>
</dbReference>
<dbReference type="KEGG" id="azz:DEW08_09330"/>
<dbReference type="Pfam" id="PF13466">
    <property type="entry name" value="STAS_2"/>
    <property type="match status" value="1"/>
</dbReference>
<proteinExistence type="predicted"/>
<dbReference type="InterPro" id="IPR036513">
    <property type="entry name" value="STAS_dom_sf"/>
</dbReference>
<dbReference type="SUPFAM" id="SSF52091">
    <property type="entry name" value="SpoIIaa-like"/>
    <property type="match status" value="1"/>
</dbReference>
<dbReference type="Gene3D" id="3.30.750.24">
    <property type="entry name" value="STAS domain"/>
    <property type="match status" value="1"/>
</dbReference>
<organism evidence="2 3">
    <name type="scientific">Azospirillum thermophilum</name>
    <dbReference type="NCBI Taxonomy" id="2202148"/>
    <lineage>
        <taxon>Bacteria</taxon>
        <taxon>Pseudomonadati</taxon>
        <taxon>Pseudomonadota</taxon>
        <taxon>Alphaproteobacteria</taxon>
        <taxon>Rhodospirillales</taxon>
        <taxon>Azospirillaceae</taxon>
        <taxon>Azospirillum</taxon>
    </lineage>
</organism>
<dbReference type="OrthoDB" id="8236316at2"/>
<accession>A0A2S2CQ26</accession>